<evidence type="ECO:0000313" key="2">
    <source>
        <dbReference type="EMBL" id="MBC1402433.1"/>
    </source>
</evidence>
<dbReference type="EMBL" id="JAARPT010000007">
    <property type="protein sequence ID" value="MBC1402433.1"/>
    <property type="molecule type" value="Genomic_DNA"/>
</dbReference>
<organism evidence="2 4">
    <name type="scientific">Listeria booriae</name>
    <dbReference type="NCBI Taxonomy" id="1552123"/>
    <lineage>
        <taxon>Bacteria</taxon>
        <taxon>Bacillati</taxon>
        <taxon>Bacillota</taxon>
        <taxon>Bacilli</taxon>
        <taxon>Bacillales</taxon>
        <taxon>Listeriaceae</taxon>
        <taxon>Listeria</taxon>
    </lineage>
</organism>
<accession>A0A841YQQ0</accession>
<comment type="caution">
    <text evidence="2">The sequence shown here is derived from an EMBL/GenBank/DDBJ whole genome shotgun (WGS) entry which is preliminary data.</text>
</comment>
<proteinExistence type="predicted"/>
<dbReference type="EMBL" id="JAARSH010000004">
    <property type="protein sequence ID" value="MBC1616001.1"/>
    <property type="molecule type" value="Genomic_DNA"/>
</dbReference>
<dbReference type="RefSeq" id="WP_185406455.1">
    <property type="nucleotide sequence ID" value="NZ_JAARPT010000007.1"/>
</dbReference>
<reference evidence="4 5" key="1">
    <citation type="submission" date="2020-03" db="EMBL/GenBank/DDBJ databases">
        <title>Soil Listeria distribution.</title>
        <authorList>
            <person name="Liao J."/>
            <person name="Wiedmann M."/>
        </authorList>
    </citation>
    <scope>NUCLEOTIDE SEQUENCE [LARGE SCALE GENOMIC DNA]</scope>
    <source>
        <strain evidence="3 5">FSL L7-1299</strain>
        <strain evidence="2 4">FSL L7-1658</strain>
    </source>
</reference>
<evidence type="ECO:0000313" key="4">
    <source>
        <dbReference type="Proteomes" id="UP000544413"/>
    </source>
</evidence>
<evidence type="ECO:0000256" key="1">
    <source>
        <dbReference type="SAM" id="SignalP"/>
    </source>
</evidence>
<gene>
    <name evidence="2" type="ORF">HB836_12645</name>
    <name evidence="3" type="ORF">HB904_07370</name>
</gene>
<feature type="signal peptide" evidence="1">
    <location>
        <begin position="1"/>
        <end position="25"/>
    </location>
</feature>
<dbReference type="Proteomes" id="UP000544413">
    <property type="component" value="Unassembled WGS sequence"/>
</dbReference>
<dbReference type="Proteomes" id="UP000574104">
    <property type="component" value="Unassembled WGS sequence"/>
</dbReference>
<protein>
    <submittedName>
        <fullName evidence="2">Uncharacterized protein</fullName>
    </submittedName>
</protein>
<name>A0A841YQQ0_9LIST</name>
<evidence type="ECO:0000313" key="3">
    <source>
        <dbReference type="EMBL" id="MBC1616001.1"/>
    </source>
</evidence>
<dbReference type="AlphaFoldDB" id="A0A841YQQ0"/>
<evidence type="ECO:0000313" key="5">
    <source>
        <dbReference type="Proteomes" id="UP000574104"/>
    </source>
</evidence>
<sequence>MKKFFVSVLSIMLPFSLFLPNHVQASETPNTESVTLDSDSYIIEQQGNTIKVTSASDDSETKVVFKNDYQSATVYEDGLTYEVTQDAAGSILVNGSMFLEKEESQLKLLKATSNSYKYVTTFKTKKSAYTKSGGLGIAAAGLLGGPAGTIATIAGIITSLGSFAKSNEVYIKIVQYYNSYTHMVRNTYYFYKNSNYTGLLKSYTAEQRLFS</sequence>
<keyword evidence="1" id="KW-0732">Signal</keyword>
<feature type="chain" id="PRO_5044132918" evidence="1">
    <location>
        <begin position="26"/>
        <end position="211"/>
    </location>
</feature>